<name>A0A0W8F333_9ZZZZ</name>
<protein>
    <submittedName>
        <fullName evidence="3">Cdp-diacylglycerol--glycerol-3-phosphate 3-phosphatidyltransferase</fullName>
        <ecNumber evidence="3">2.7.8.5</ecNumber>
    </submittedName>
</protein>
<keyword evidence="2" id="KW-0812">Transmembrane</keyword>
<feature type="transmembrane region" description="Helical" evidence="2">
    <location>
        <begin position="47"/>
        <end position="64"/>
    </location>
</feature>
<keyword evidence="2" id="KW-0472">Membrane</keyword>
<sequence>MYQLFIAGSLLLFLSAILDLVDGSVARQTEKETRFGAVFDWIVDKYVDALVILGVGLSGIPILSRFSGFPPYADAAVVAFAIIGSLMNTFIKPVVYAETGYQDRVDGKIEDPLEGVGFFGRPETILVLFIGGMTGFIWISVILIALCTNLSALQRIIYLYRRLS</sequence>
<proteinExistence type="predicted"/>
<feature type="transmembrane region" description="Helical" evidence="2">
    <location>
        <begin position="125"/>
        <end position="153"/>
    </location>
</feature>
<gene>
    <name evidence="3" type="ORF">ASZ90_015036</name>
</gene>
<dbReference type="Pfam" id="PF01066">
    <property type="entry name" value="CDP-OH_P_transf"/>
    <property type="match status" value="1"/>
</dbReference>
<evidence type="ECO:0000256" key="2">
    <source>
        <dbReference type="SAM" id="Phobius"/>
    </source>
</evidence>
<dbReference type="GO" id="GO:0016020">
    <property type="term" value="C:membrane"/>
    <property type="evidence" value="ECO:0007669"/>
    <property type="project" value="InterPro"/>
</dbReference>
<reference evidence="3" key="1">
    <citation type="journal article" date="2015" name="Proc. Natl. Acad. Sci. U.S.A.">
        <title>Networks of energetic and metabolic interactions define dynamics in microbial communities.</title>
        <authorList>
            <person name="Embree M."/>
            <person name="Liu J.K."/>
            <person name="Al-Bassam M.M."/>
            <person name="Zengler K."/>
        </authorList>
    </citation>
    <scope>NUCLEOTIDE SEQUENCE</scope>
</reference>
<dbReference type="InterPro" id="IPR000462">
    <property type="entry name" value="CDP-OH_P_trans"/>
</dbReference>
<accession>A0A0W8F333</accession>
<keyword evidence="2" id="KW-1133">Transmembrane helix</keyword>
<dbReference type="EMBL" id="LNQE01001566">
    <property type="protein sequence ID" value="KUG15319.1"/>
    <property type="molecule type" value="Genomic_DNA"/>
</dbReference>
<dbReference type="InterPro" id="IPR043130">
    <property type="entry name" value="CDP-OH_PTrfase_TM_dom"/>
</dbReference>
<organism evidence="3">
    <name type="scientific">hydrocarbon metagenome</name>
    <dbReference type="NCBI Taxonomy" id="938273"/>
    <lineage>
        <taxon>unclassified sequences</taxon>
        <taxon>metagenomes</taxon>
        <taxon>ecological metagenomes</taxon>
    </lineage>
</organism>
<evidence type="ECO:0000256" key="1">
    <source>
        <dbReference type="ARBA" id="ARBA00022679"/>
    </source>
</evidence>
<dbReference type="InterPro" id="IPR048254">
    <property type="entry name" value="CDP_ALCOHOL_P_TRANSF_CS"/>
</dbReference>
<feature type="transmembrane region" description="Helical" evidence="2">
    <location>
        <begin position="71"/>
        <end position="91"/>
    </location>
</feature>
<dbReference type="AlphaFoldDB" id="A0A0W8F333"/>
<dbReference type="GO" id="GO:0008654">
    <property type="term" value="P:phospholipid biosynthetic process"/>
    <property type="evidence" value="ECO:0007669"/>
    <property type="project" value="InterPro"/>
</dbReference>
<comment type="caution">
    <text evidence="3">The sequence shown here is derived from an EMBL/GenBank/DDBJ whole genome shotgun (WGS) entry which is preliminary data.</text>
</comment>
<dbReference type="EC" id="2.7.8.5" evidence="3"/>
<dbReference type="Gene3D" id="1.20.120.1760">
    <property type="match status" value="1"/>
</dbReference>
<keyword evidence="1 3" id="KW-0808">Transferase</keyword>
<dbReference type="GO" id="GO:0008444">
    <property type="term" value="F:CDP-diacylglycerol-glycerol-3-phosphate 3-phosphatidyltransferase activity"/>
    <property type="evidence" value="ECO:0007669"/>
    <property type="project" value="UniProtKB-EC"/>
</dbReference>
<evidence type="ECO:0000313" key="3">
    <source>
        <dbReference type="EMBL" id="KUG15319.1"/>
    </source>
</evidence>
<dbReference type="PROSITE" id="PS00379">
    <property type="entry name" value="CDP_ALCOHOL_P_TRANSF"/>
    <property type="match status" value="1"/>
</dbReference>